<keyword evidence="1" id="KW-0472">Membrane</keyword>
<evidence type="ECO:0000256" key="1">
    <source>
        <dbReference type="SAM" id="Phobius"/>
    </source>
</evidence>
<keyword evidence="1" id="KW-1133">Transmembrane helix</keyword>
<feature type="transmembrane region" description="Helical" evidence="1">
    <location>
        <begin position="55"/>
        <end position="74"/>
    </location>
</feature>
<feature type="non-terminal residue" evidence="2">
    <location>
        <position position="1"/>
    </location>
</feature>
<dbReference type="Proteomes" id="UP000775547">
    <property type="component" value="Unassembled WGS sequence"/>
</dbReference>
<protein>
    <submittedName>
        <fullName evidence="2">Uncharacterized protein</fullName>
    </submittedName>
</protein>
<accession>A0A9P7KBW6</accession>
<dbReference type="EMBL" id="JABCKV010000201">
    <property type="protein sequence ID" value="KAG5642256.1"/>
    <property type="molecule type" value="Genomic_DNA"/>
</dbReference>
<reference evidence="2" key="2">
    <citation type="submission" date="2021-10" db="EMBL/GenBank/DDBJ databases">
        <title>Phylogenomics reveals ancestral predisposition of the termite-cultivated fungus Termitomyces towards a domesticated lifestyle.</title>
        <authorList>
            <person name="Auxier B."/>
            <person name="Grum-Grzhimaylo A."/>
            <person name="Cardenas M.E."/>
            <person name="Lodge J.D."/>
            <person name="Laessoe T."/>
            <person name="Pedersen O."/>
            <person name="Smith M.E."/>
            <person name="Kuyper T.W."/>
            <person name="Franco-Molano E.A."/>
            <person name="Baroni T.J."/>
            <person name="Aanen D.K."/>
        </authorList>
    </citation>
    <scope>NUCLEOTIDE SEQUENCE</scope>
    <source>
        <strain evidence="2">AP01</strain>
        <tissue evidence="2">Mycelium</tissue>
    </source>
</reference>
<proteinExistence type="predicted"/>
<sequence>LTLISRRRALHSLTAMITRSWSSTTRRIWVTVMGRRGQTLTPAATRGRPPSSHRCITALPLGLLCVRIIVMLFVRQLTAPF</sequence>
<feature type="non-terminal residue" evidence="2">
    <location>
        <position position="81"/>
    </location>
</feature>
<keyword evidence="1" id="KW-0812">Transmembrane</keyword>
<evidence type="ECO:0000313" key="2">
    <source>
        <dbReference type="EMBL" id="KAG5642256.1"/>
    </source>
</evidence>
<keyword evidence="3" id="KW-1185">Reference proteome</keyword>
<name>A0A9P7KBW6_9AGAR</name>
<organism evidence="2 3">
    <name type="scientific">Asterophora parasitica</name>
    <dbReference type="NCBI Taxonomy" id="117018"/>
    <lineage>
        <taxon>Eukaryota</taxon>
        <taxon>Fungi</taxon>
        <taxon>Dikarya</taxon>
        <taxon>Basidiomycota</taxon>
        <taxon>Agaricomycotina</taxon>
        <taxon>Agaricomycetes</taxon>
        <taxon>Agaricomycetidae</taxon>
        <taxon>Agaricales</taxon>
        <taxon>Tricholomatineae</taxon>
        <taxon>Lyophyllaceae</taxon>
        <taxon>Asterophora</taxon>
    </lineage>
</organism>
<comment type="caution">
    <text evidence="2">The sequence shown here is derived from an EMBL/GenBank/DDBJ whole genome shotgun (WGS) entry which is preliminary data.</text>
</comment>
<gene>
    <name evidence="2" type="ORF">DXG03_003333</name>
</gene>
<reference evidence="2" key="1">
    <citation type="submission" date="2020-07" db="EMBL/GenBank/DDBJ databases">
        <authorList>
            <person name="Nieuwenhuis M."/>
            <person name="Van De Peppel L.J.J."/>
        </authorList>
    </citation>
    <scope>NUCLEOTIDE SEQUENCE</scope>
    <source>
        <strain evidence="2">AP01</strain>
        <tissue evidence="2">Mycelium</tissue>
    </source>
</reference>
<dbReference type="AlphaFoldDB" id="A0A9P7KBW6"/>
<evidence type="ECO:0000313" key="3">
    <source>
        <dbReference type="Proteomes" id="UP000775547"/>
    </source>
</evidence>